<feature type="compositionally biased region" description="Low complexity" evidence="2">
    <location>
        <begin position="33"/>
        <end position="56"/>
    </location>
</feature>
<dbReference type="Gene3D" id="2.30.39.10">
    <property type="entry name" value="Alpha-1-antitrypsin, domain 1"/>
    <property type="match status" value="1"/>
</dbReference>
<sequence>MGEISGMNRRELLALSGALAAATIAGCTGDGQGSPATQSTTETTAAPPTQTTKEPTAEPPTGEPNVDDERLAALASGNAEFALDLHSHLANEQGGNQFLSPYSISVALAMTYAGARGETREQMEDVLRYTLGEDVHPAFSDLQRSLGKRETATDPVDGSEVDAFQLAVANTLWGREGYPFSEEYLALLAEHYGAGLREADFTGDPEGERTRINDWVANETEDRIQDLLPPNSISPQTVLVLTNAIYFMAGWLHEFDPEKTEDGTFTALDGSESTVPLMRQELKTQYADLPGAQAVELPYVGEEVSMVLILPDEGTFEEYERNLDASRLFGVFEELRTSIGDLVFPKFEFETEVQLSKALSDLGMPAPFGAGADFSGMVAGGDGGLHIDEVYHKSFVSVDEEGTEAAAATGVLVEESLPPSWGELRFDRPFLFAIRDRPTDAVLFLGRVVDAGAAQGSE</sequence>
<dbReference type="InterPro" id="IPR006311">
    <property type="entry name" value="TAT_signal"/>
</dbReference>
<dbReference type="PROSITE" id="PS51318">
    <property type="entry name" value="TAT"/>
    <property type="match status" value="1"/>
</dbReference>
<dbReference type="Pfam" id="PF00079">
    <property type="entry name" value="Serpin"/>
    <property type="match status" value="1"/>
</dbReference>
<dbReference type="InterPro" id="IPR042178">
    <property type="entry name" value="Serpin_sf_1"/>
</dbReference>
<dbReference type="Gene3D" id="3.30.497.10">
    <property type="entry name" value="Antithrombin, subunit I, domain 2"/>
    <property type="match status" value="1"/>
</dbReference>
<dbReference type="GO" id="GO:0005615">
    <property type="term" value="C:extracellular space"/>
    <property type="evidence" value="ECO:0007669"/>
    <property type="project" value="InterPro"/>
</dbReference>
<dbReference type="SMART" id="SM00093">
    <property type="entry name" value="SERPIN"/>
    <property type="match status" value="1"/>
</dbReference>
<dbReference type="InterPro" id="IPR000215">
    <property type="entry name" value="Serpin_fam"/>
</dbReference>
<dbReference type="AlphaFoldDB" id="A0A1H7R4R4"/>
<dbReference type="CDD" id="cd19590">
    <property type="entry name" value="serpin_thermopin-like"/>
    <property type="match status" value="1"/>
</dbReference>
<evidence type="ECO:0000313" key="5">
    <source>
        <dbReference type="Proteomes" id="UP000183894"/>
    </source>
</evidence>
<dbReference type="Proteomes" id="UP000183894">
    <property type="component" value="Unassembled WGS sequence"/>
</dbReference>
<evidence type="ECO:0000256" key="1">
    <source>
        <dbReference type="RuleBase" id="RU000411"/>
    </source>
</evidence>
<protein>
    <submittedName>
        <fullName evidence="4">Serpin B</fullName>
    </submittedName>
</protein>
<feature type="region of interest" description="Disordered" evidence="2">
    <location>
        <begin position="30"/>
        <end position="67"/>
    </location>
</feature>
<name>A0A1H7R4R4_HALLR</name>
<dbReference type="InterPro" id="IPR023795">
    <property type="entry name" value="Serpin_CS"/>
</dbReference>
<evidence type="ECO:0000259" key="3">
    <source>
        <dbReference type="SMART" id="SM00093"/>
    </source>
</evidence>
<dbReference type="PANTHER" id="PTHR11461:SF211">
    <property type="entry name" value="GH10112P-RELATED"/>
    <property type="match status" value="1"/>
</dbReference>
<evidence type="ECO:0000313" key="4">
    <source>
        <dbReference type="EMBL" id="SEL55119.1"/>
    </source>
</evidence>
<dbReference type="InterPro" id="IPR036186">
    <property type="entry name" value="Serpin_sf"/>
</dbReference>
<accession>A0A1H7R4R4</accession>
<gene>
    <name evidence="4" type="ORF">SAMN04488691_105271</name>
</gene>
<organism evidence="4 5">
    <name type="scientific">Haloferax larsenii</name>
    <dbReference type="NCBI Taxonomy" id="302484"/>
    <lineage>
        <taxon>Archaea</taxon>
        <taxon>Methanobacteriati</taxon>
        <taxon>Methanobacteriota</taxon>
        <taxon>Stenosarchaea group</taxon>
        <taxon>Halobacteria</taxon>
        <taxon>Halobacteriales</taxon>
        <taxon>Haloferacaceae</taxon>
        <taxon>Haloferax</taxon>
    </lineage>
</organism>
<dbReference type="EMBL" id="FOAD01000005">
    <property type="protein sequence ID" value="SEL55119.1"/>
    <property type="molecule type" value="Genomic_DNA"/>
</dbReference>
<dbReference type="PANTHER" id="PTHR11461">
    <property type="entry name" value="SERINE PROTEASE INHIBITOR, SERPIN"/>
    <property type="match status" value="1"/>
</dbReference>
<reference evidence="4 5" key="1">
    <citation type="submission" date="2016-10" db="EMBL/GenBank/DDBJ databases">
        <authorList>
            <person name="de Groot N.N."/>
        </authorList>
    </citation>
    <scope>NUCLEOTIDE SEQUENCE [LARGE SCALE GENOMIC DNA]</scope>
    <source>
        <strain evidence="4 5">CDM_5</strain>
    </source>
</reference>
<dbReference type="InterPro" id="IPR023796">
    <property type="entry name" value="Serpin_dom"/>
</dbReference>
<proteinExistence type="inferred from homology"/>
<dbReference type="InterPro" id="IPR042185">
    <property type="entry name" value="Serpin_sf_2"/>
</dbReference>
<comment type="similarity">
    <text evidence="1">Belongs to the serpin family.</text>
</comment>
<dbReference type="GO" id="GO:0004867">
    <property type="term" value="F:serine-type endopeptidase inhibitor activity"/>
    <property type="evidence" value="ECO:0007669"/>
    <property type="project" value="InterPro"/>
</dbReference>
<evidence type="ECO:0000256" key="2">
    <source>
        <dbReference type="SAM" id="MobiDB-lite"/>
    </source>
</evidence>
<dbReference type="SUPFAM" id="SSF56574">
    <property type="entry name" value="Serpins"/>
    <property type="match status" value="1"/>
</dbReference>
<feature type="domain" description="Serpin" evidence="3">
    <location>
        <begin position="83"/>
        <end position="451"/>
    </location>
</feature>
<dbReference type="PROSITE" id="PS00284">
    <property type="entry name" value="SERPIN"/>
    <property type="match status" value="1"/>
</dbReference>